<keyword evidence="2" id="KW-0408">Iron</keyword>
<evidence type="ECO:0000313" key="5">
    <source>
        <dbReference type="Proteomes" id="UP000247233"/>
    </source>
</evidence>
<dbReference type="OrthoDB" id="627829at2759"/>
<organism evidence="4 5">
    <name type="scientific">Aspergillus heteromorphus CBS 117.55</name>
    <dbReference type="NCBI Taxonomy" id="1448321"/>
    <lineage>
        <taxon>Eukaryota</taxon>
        <taxon>Fungi</taxon>
        <taxon>Dikarya</taxon>
        <taxon>Ascomycota</taxon>
        <taxon>Pezizomycotina</taxon>
        <taxon>Eurotiomycetes</taxon>
        <taxon>Eurotiomycetidae</taxon>
        <taxon>Eurotiales</taxon>
        <taxon>Aspergillaceae</taxon>
        <taxon>Aspergillus</taxon>
        <taxon>Aspergillus subgen. Circumdati</taxon>
    </lineage>
</organism>
<dbReference type="Pfam" id="PF14226">
    <property type="entry name" value="DIOX_N"/>
    <property type="match status" value="1"/>
</dbReference>
<dbReference type="InterPro" id="IPR050231">
    <property type="entry name" value="Iron_ascorbate_oxido_reductase"/>
</dbReference>
<evidence type="ECO:0000256" key="2">
    <source>
        <dbReference type="RuleBase" id="RU003682"/>
    </source>
</evidence>
<comment type="caution">
    <text evidence="4">The sequence shown here is derived from an EMBL/GenBank/DDBJ whole genome shotgun (WGS) entry which is preliminary data.</text>
</comment>
<comment type="similarity">
    <text evidence="1 2">Belongs to the iron/ascorbate-dependent oxidoreductase family.</text>
</comment>
<name>A0A317VNA0_9EURO</name>
<sequence length="346" mass="38737">MSDFTSIPIIDFRRLRDPATKPATLSQLRDAIFLVGFLYLTNHGLESLTKRAHSELPGLFDLPSDVKESVNMINSPSFLGYTRLGAETTASRTDLREQFDFGSPGMKEWTPDQPIWGRLEGDGQYPTPEAKSLVEEYMTASATLSNEFLRYVAECLSLPSTTFDTYRGGMDRLKFIKYPPSPADSQGVGPHKDSTGLFTFLSQDSIGGLQVLNKSGEWINAPPIEGSLVVNIQQGFEAITGGVCAATTHRVIAPTDTTRYSIPFFMAVRLDLTLSQLRESAKHIVERVPVSDNTRKRAEDVPSEFLSEKFACFGEAYLRNRVVSHPDVGKRWYPELYERYSREVLK</sequence>
<dbReference type="InterPro" id="IPR044861">
    <property type="entry name" value="IPNS-like_FE2OG_OXY"/>
</dbReference>
<protein>
    <submittedName>
        <fullName evidence="4">Putative oxidoreductase</fullName>
    </submittedName>
</protein>
<dbReference type="Pfam" id="PF03171">
    <property type="entry name" value="2OG-FeII_Oxy"/>
    <property type="match status" value="1"/>
</dbReference>
<feature type="domain" description="Fe2OG dioxygenase" evidence="3">
    <location>
        <begin position="162"/>
        <end position="268"/>
    </location>
</feature>
<dbReference type="InterPro" id="IPR026992">
    <property type="entry name" value="DIOX_N"/>
</dbReference>
<dbReference type="RefSeq" id="XP_025397184.1">
    <property type="nucleotide sequence ID" value="XM_025548208.1"/>
</dbReference>
<dbReference type="VEuPathDB" id="FungiDB:BO70DRAFT_431045"/>
<keyword evidence="2" id="KW-0479">Metal-binding</keyword>
<gene>
    <name evidence="4" type="ORF">BO70DRAFT_431045</name>
</gene>
<dbReference type="SUPFAM" id="SSF51197">
    <property type="entry name" value="Clavaminate synthase-like"/>
    <property type="match status" value="1"/>
</dbReference>
<dbReference type="Proteomes" id="UP000247233">
    <property type="component" value="Unassembled WGS sequence"/>
</dbReference>
<dbReference type="PANTHER" id="PTHR47990">
    <property type="entry name" value="2-OXOGLUTARATE (2OG) AND FE(II)-DEPENDENT OXYGENASE SUPERFAMILY PROTEIN-RELATED"/>
    <property type="match status" value="1"/>
</dbReference>
<dbReference type="AlphaFoldDB" id="A0A317VNA0"/>
<dbReference type="FunFam" id="2.60.120.330:FF:000057">
    <property type="entry name" value="Oxidoreductase, 2OG-Fe(II) oxygenase family, putative"/>
    <property type="match status" value="1"/>
</dbReference>
<keyword evidence="5" id="KW-1185">Reference proteome</keyword>
<keyword evidence="2" id="KW-0560">Oxidoreductase</keyword>
<dbReference type="GO" id="GO:0016491">
    <property type="term" value="F:oxidoreductase activity"/>
    <property type="evidence" value="ECO:0007669"/>
    <property type="project" value="UniProtKB-KW"/>
</dbReference>
<dbReference type="GO" id="GO:0046872">
    <property type="term" value="F:metal ion binding"/>
    <property type="evidence" value="ECO:0007669"/>
    <property type="project" value="UniProtKB-KW"/>
</dbReference>
<proteinExistence type="inferred from homology"/>
<dbReference type="GeneID" id="37070445"/>
<dbReference type="EMBL" id="MSFL01000022">
    <property type="protein sequence ID" value="PWY75059.1"/>
    <property type="molecule type" value="Genomic_DNA"/>
</dbReference>
<dbReference type="InterPro" id="IPR027443">
    <property type="entry name" value="IPNS-like_sf"/>
</dbReference>
<dbReference type="STRING" id="1448321.A0A317VNA0"/>
<dbReference type="InterPro" id="IPR005123">
    <property type="entry name" value="Oxoglu/Fe-dep_dioxygenase_dom"/>
</dbReference>
<dbReference type="PROSITE" id="PS51471">
    <property type="entry name" value="FE2OG_OXY"/>
    <property type="match status" value="1"/>
</dbReference>
<accession>A0A317VNA0</accession>
<reference evidence="4 5" key="1">
    <citation type="submission" date="2016-12" db="EMBL/GenBank/DDBJ databases">
        <title>The genomes of Aspergillus section Nigri reveals drivers in fungal speciation.</title>
        <authorList>
            <consortium name="DOE Joint Genome Institute"/>
            <person name="Vesth T.C."/>
            <person name="Nybo J."/>
            <person name="Theobald S."/>
            <person name="Brandl J."/>
            <person name="Frisvad J.C."/>
            <person name="Nielsen K.F."/>
            <person name="Lyhne E.K."/>
            <person name="Kogle M.E."/>
            <person name="Kuo A."/>
            <person name="Riley R."/>
            <person name="Clum A."/>
            <person name="Nolan M."/>
            <person name="Lipzen A."/>
            <person name="Salamov A."/>
            <person name="Henrissat B."/>
            <person name="Wiebenga A."/>
            <person name="De Vries R.P."/>
            <person name="Grigoriev I.V."/>
            <person name="Mortensen U.H."/>
            <person name="Andersen M.R."/>
            <person name="Baker S.E."/>
        </authorList>
    </citation>
    <scope>NUCLEOTIDE SEQUENCE [LARGE SCALE GENOMIC DNA]</scope>
    <source>
        <strain evidence="4 5">CBS 117.55</strain>
    </source>
</reference>
<evidence type="ECO:0000256" key="1">
    <source>
        <dbReference type="ARBA" id="ARBA00008056"/>
    </source>
</evidence>
<evidence type="ECO:0000259" key="3">
    <source>
        <dbReference type="PROSITE" id="PS51471"/>
    </source>
</evidence>
<dbReference type="Gene3D" id="2.60.120.330">
    <property type="entry name" value="B-lactam Antibiotic, Isopenicillin N Synthase, Chain"/>
    <property type="match status" value="1"/>
</dbReference>
<evidence type="ECO:0000313" key="4">
    <source>
        <dbReference type="EMBL" id="PWY75059.1"/>
    </source>
</evidence>
<dbReference type="GO" id="GO:0044283">
    <property type="term" value="P:small molecule biosynthetic process"/>
    <property type="evidence" value="ECO:0007669"/>
    <property type="project" value="UniProtKB-ARBA"/>
</dbReference>